<accession>A0A1I7M7H1</accession>
<reference evidence="2" key="1">
    <citation type="submission" date="2016-10" db="EMBL/GenBank/DDBJ databases">
        <authorList>
            <person name="Varghese N."/>
            <person name="Submissions S."/>
        </authorList>
    </citation>
    <scope>NUCLEOTIDE SEQUENCE [LARGE SCALE GENOMIC DNA]</scope>
    <source>
        <strain evidence="2">CGMCC 1.11014</strain>
    </source>
</reference>
<keyword evidence="2" id="KW-1185">Reference proteome</keyword>
<dbReference type="RefSeq" id="WP_093561619.1">
    <property type="nucleotide sequence ID" value="NZ_FPBO01000080.1"/>
</dbReference>
<organism evidence="1 2">
    <name type="scientific">Pseudoduganella namucuonensis</name>
    <dbReference type="NCBI Taxonomy" id="1035707"/>
    <lineage>
        <taxon>Bacteria</taxon>
        <taxon>Pseudomonadati</taxon>
        <taxon>Pseudomonadota</taxon>
        <taxon>Betaproteobacteria</taxon>
        <taxon>Burkholderiales</taxon>
        <taxon>Oxalobacteraceae</taxon>
        <taxon>Telluria group</taxon>
        <taxon>Pseudoduganella</taxon>
    </lineage>
</organism>
<dbReference type="EMBL" id="FPBO01000080">
    <property type="protein sequence ID" value="SFV17882.1"/>
    <property type="molecule type" value="Genomic_DNA"/>
</dbReference>
<evidence type="ECO:0000313" key="2">
    <source>
        <dbReference type="Proteomes" id="UP000199391"/>
    </source>
</evidence>
<dbReference type="Proteomes" id="UP000199391">
    <property type="component" value="Unassembled WGS sequence"/>
</dbReference>
<dbReference type="OrthoDB" id="8763161at2"/>
<sequence length="102" mass="10451">MLMTNKYLLIGAAAAALAVLLIVKKKGAAAAVGQDLGRAAADVAVGVVQGATEGVVYGVGDAMGIPRTNMTECERAIAEGRTRDASFACPASDFLSYMNPFK</sequence>
<dbReference type="AlphaFoldDB" id="A0A1I7M7H1"/>
<evidence type="ECO:0000313" key="1">
    <source>
        <dbReference type="EMBL" id="SFV17882.1"/>
    </source>
</evidence>
<dbReference type="STRING" id="1035707.SAMN05216552_10804"/>
<gene>
    <name evidence="1" type="ORF">SAMN05216552_10804</name>
</gene>
<name>A0A1I7M7H1_9BURK</name>
<protein>
    <submittedName>
        <fullName evidence="1">Uncharacterized protein</fullName>
    </submittedName>
</protein>
<proteinExistence type="predicted"/>